<evidence type="ECO:0000313" key="2">
    <source>
        <dbReference type="EMBL" id="KAL0955984.1"/>
    </source>
</evidence>
<dbReference type="EMBL" id="JASNQZ010000006">
    <property type="protein sequence ID" value="KAL0955984.1"/>
    <property type="molecule type" value="Genomic_DNA"/>
</dbReference>
<gene>
    <name evidence="2" type="ORF">HGRIS_002163</name>
</gene>
<reference evidence="3" key="1">
    <citation type="submission" date="2024-06" db="EMBL/GenBank/DDBJ databases">
        <title>Multi-omics analyses provide insights into the biosynthesis of the anticancer antibiotic pleurotin in Hohenbuehelia grisea.</title>
        <authorList>
            <person name="Weaver J.A."/>
            <person name="Alberti F."/>
        </authorList>
    </citation>
    <scope>NUCLEOTIDE SEQUENCE [LARGE SCALE GENOMIC DNA]</scope>
    <source>
        <strain evidence="3">T-177</strain>
    </source>
</reference>
<name>A0ABR3JJP1_9AGAR</name>
<dbReference type="Proteomes" id="UP001556367">
    <property type="component" value="Unassembled WGS sequence"/>
</dbReference>
<organism evidence="2 3">
    <name type="scientific">Hohenbuehelia grisea</name>
    <dbReference type="NCBI Taxonomy" id="104357"/>
    <lineage>
        <taxon>Eukaryota</taxon>
        <taxon>Fungi</taxon>
        <taxon>Dikarya</taxon>
        <taxon>Basidiomycota</taxon>
        <taxon>Agaricomycotina</taxon>
        <taxon>Agaricomycetes</taxon>
        <taxon>Agaricomycetidae</taxon>
        <taxon>Agaricales</taxon>
        <taxon>Pleurotineae</taxon>
        <taxon>Pleurotaceae</taxon>
        <taxon>Hohenbuehelia</taxon>
    </lineage>
</organism>
<comment type="caution">
    <text evidence="2">The sequence shown here is derived from an EMBL/GenBank/DDBJ whole genome shotgun (WGS) entry which is preliminary data.</text>
</comment>
<keyword evidence="3" id="KW-1185">Reference proteome</keyword>
<sequence>MTSYRGTPAVPADIITYRRDDKLVFVQPAADYTGGLTEARKVFPELLNIPNERINFYITATMSGTRTQVRISESAWAPAIARLLRGEVVDIVVDRKPETMDMRQLQDAPPMYLDVPDSKEAMEYRMSRSCPGSRVQSRQSSPSARSVKSTDKSSRSWWQLH</sequence>
<accession>A0ABR3JJP1</accession>
<feature type="region of interest" description="Disordered" evidence="1">
    <location>
        <begin position="124"/>
        <end position="161"/>
    </location>
</feature>
<protein>
    <submittedName>
        <fullName evidence="2">Uncharacterized protein</fullName>
    </submittedName>
</protein>
<evidence type="ECO:0000313" key="3">
    <source>
        <dbReference type="Proteomes" id="UP001556367"/>
    </source>
</evidence>
<proteinExistence type="predicted"/>
<feature type="compositionally biased region" description="Polar residues" evidence="1">
    <location>
        <begin position="134"/>
        <end position="147"/>
    </location>
</feature>
<evidence type="ECO:0000256" key="1">
    <source>
        <dbReference type="SAM" id="MobiDB-lite"/>
    </source>
</evidence>